<sequence>MAASPTPKKKKQKGQPEKLGQAIRLRRKALGKTLNAVAEEAELTTGFISQVERGISSPSLSSLMSIAAALQTSVEQLLSVPETYSEFIQKDRRQSYALGTAGRFYEKLGPGFPGALMHSQIIHRPPGHESEKMCHDGEVFCYLLSGEIEYHLEGAVFVMGPGDVIHHNTAKPHYSRVVSDVESVELWVSTTPMSNAGEI</sequence>
<evidence type="ECO:0000256" key="2">
    <source>
        <dbReference type="SAM" id="MobiDB-lite"/>
    </source>
</evidence>
<dbReference type="RefSeq" id="WP_283426470.1">
    <property type="nucleotide sequence ID" value="NZ_FXTY01000005.1"/>
</dbReference>
<dbReference type="InterPro" id="IPR013096">
    <property type="entry name" value="Cupin_2"/>
</dbReference>
<dbReference type="SUPFAM" id="SSF51182">
    <property type="entry name" value="RmlC-like cupins"/>
    <property type="match status" value="1"/>
</dbReference>
<dbReference type="Pfam" id="PF07883">
    <property type="entry name" value="Cupin_2"/>
    <property type="match status" value="1"/>
</dbReference>
<evidence type="ECO:0000313" key="5">
    <source>
        <dbReference type="Proteomes" id="UP001157961"/>
    </source>
</evidence>
<dbReference type="InterPro" id="IPR014710">
    <property type="entry name" value="RmlC-like_jellyroll"/>
</dbReference>
<comment type="caution">
    <text evidence="4">The sequence shown here is derived from an EMBL/GenBank/DDBJ whole genome shotgun (WGS) entry which is preliminary data.</text>
</comment>
<dbReference type="Proteomes" id="UP001157961">
    <property type="component" value="Unassembled WGS sequence"/>
</dbReference>
<dbReference type="InterPro" id="IPR011051">
    <property type="entry name" value="RmlC_Cupin_sf"/>
</dbReference>
<dbReference type="InterPro" id="IPR010982">
    <property type="entry name" value="Lambda_DNA-bd_dom_sf"/>
</dbReference>
<dbReference type="Pfam" id="PF01381">
    <property type="entry name" value="HTH_3"/>
    <property type="match status" value="1"/>
</dbReference>
<dbReference type="Gene3D" id="2.60.120.10">
    <property type="entry name" value="Jelly Rolls"/>
    <property type="match status" value="1"/>
</dbReference>
<reference evidence="4 5" key="1">
    <citation type="submission" date="2017-05" db="EMBL/GenBank/DDBJ databases">
        <authorList>
            <person name="Varghese N."/>
            <person name="Submissions S."/>
        </authorList>
    </citation>
    <scope>NUCLEOTIDE SEQUENCE [LARGE SCALE GENOMIC DNA]</scope>
    <source>
        <strain evidence="4 5">DSM 29734</strain>
    </source>
</reference>
<dbReference type="CDD" id="cd02209">
    <property type="entry name" value="cupin_XRE_C"/>
    <property type="match status" value="1"/>
</dbReference>
<dbReference type="InterPro" id="IPR050807">
    <property type="entry name" value="TransReg_Diox_bact_type"/>
</dbReference>
<gene>
    <name evidence="4" type="ORF">SAMN06265373_10547</name>
</gene>
<dbReference type="Gene3D" id="1.10.260.40">
    <property type="entry name" value="lambda repressor-like DNA-binding domains"/>
    <property type="match status" value="1"/>
</dbReference>
<dbReference type="SMART" id="SM00530">
    <property type="entry name" value="HTH_XRE"/>
    <property type="match status" value="1"/>
</dbReference>
<feature type="domain" description="HTH cro/C1-type" evidence="3">
    <location>
        <begin position="23"/>
        <end position="77"/>
    </location>
</feature>
<dbReference type="SUPFAM" id="SSF47413">
    <property type="entry name" value="lambda repressor-like DNA-binding domains"/>
    <property type="match status" value="1"/>
</dbReference>
<dbReference type="CDD" id="cd00093">
    <property type="entry name" value="HTH_XRE"/>
    <property type="match status" value="1"/>
</dbReference>
<dbReference type="PANTHER" id="PTHR46797:SF25">
    <property type="entry name" value="TRANSCRIPTIONAL REGULATOR"/>
    <property type="match status" value="1"/>
</dbReference>
<evidence type="ECO:0000259" key="3">
    <source>
        <dbReference type="PROSITE" id="PS50943"/>
    </source>
</evidence>
<dbReference type="EMBL" id="FXTY01000005">
    <property type="protein sequence ID" value="SMP25113.1"/>
    <property type="molecule type" value="Genomic_DNA"/>
</dbReference>
<dbReference type="InterPro" id="IPR001387">
    <property type="entry name" value="Cro/C1-type_HTH"/>
</dbReference>
<keyword evidence="5" id="KW-1185">Reference proteome</keyword>
<evidence type="ECO:0000313" key="4">
    <source>
        <dbReference type="EMBL" id="SMP25113.1"/>
    </source>
</evidence>
<dbReference type="PANTHER" id="PTHR46797">
    <property type="entry name" value="HTH-TYPE TRANSCRIPTIONAL REGULATOR"/>
    <property type="match status" value="1"/>
</dbReference>
<name>A0ABY1P3I0_9RHOB</name>
<organism evidence="4 5">
    <name type="scientific">Shimia sagamensis</name>
    <dbReference type="NCBI Taxonomy" id="1566352"/>
    <lineage>
        <taxon>Bacteria</taxon>
        <taxon>Pseudomonadati</taxon>
        <taxon>Pseudomonadota</taxon>
        <taxon>Alphaproteobacteria</taxon>
        <taxon>Rhodobacterales</taxon>
        <taxon>Roseobacteraceae</taxon>
    </lineage>
</organism>
<dbReference type="PROSITE" id="PS50943">
    <property type="entry name" value="HTH_CROC1"/>
    <property type="match status" value="1"/>
</dbReference>
<feature type="region of interest" description="Disordered" evidence="2">
    <location>
        <begin position="1"/>
        <end position="20"/>
    </location>
</feature>
<evidence type="ECO:0000256" key="1">
    <source>
        <dbReference type="ARBA" id="ARBA00023125"/>
    </source>
</evidence>
<accession>A0ABY1P3I0</accession>
<proteinExistence type="predicted"/>
<keyword evidence="1" id="KW-0238">DNA-binding</keyword>
<protein>
    <submittedName>
        <fullName evidence="4">Transcriptional regulator, XRE family with cupin sensor</fullName>
    </submittedName>
</protein>